<feature type="region of interest" description="Disordered" evidence="1">
    <location>
        <begin position="471"/>
        <end position="525"/>
    </location>
</feature>
<dbReference type="CDD" id="cd15489">
    <property type="entry name" value="PHD_SF"/>
    <property type="match status" value="1"/>
</dbReference>
<dbReference type="Gene3D" id="3.30.40.10">
    <property type="entry name" value="Zinc/RING finger domain, C3HC4 (zinc finger)"/>
    <property type="match status" value="1"/>
</dbReference>
<dbReference type="InterPro" id="IPR001810">
    <property type="entry name" value="F-box_dom"/>
</dbReference>
<dbReference type="InParanoid" id="D2A0E1"/>
<dbReference type="InterPro" id="IPR011011">
    <property type="entry name" value="Znf_FYVE_PHD"/>
</dbReference>
<evidence type="ECO:0000313" key="4">
    <source>
        <dbReference type="Proteomes" id="UP000007266"/>
    </source>
</evidence>
<dbReference type="HOGENOM" id="CLU_003883_0_0_1"/>
<reference evidence="3 4" key="2">
    <citation type="journal article" date="2010" name="Nucleic Acids Res.">
        <title>BeetleBase in 2010: revisions to provide comprehensive genomic information for Tribolium castaneum.</title>
        <authorList>
            <person name="Kim H.S."/>
            <person name="Murphy T."/>
            <person name="Xia J."/>
            <person name="Caragea D."/>
            <person name="Park Y."/>
            <person name="Beeman R.W."/>
            <person name="Lorenzen M.D."/>
            <person name="Butcher S."/>
            <person name="Manak J.R."/>
            <person name="Brown S.J."/>
        </authorList>
    </citation>
    <scope>GENOME REANNOTATION</scope>
    <source>
        <strain evidence="3 4">Georgia GA2</strain>
    </source>
</reference>
<dbReference type="InterPro" id="IPR036047">
    <property type="entry name" value="F-box-like_dom_sf"/>
</dbReference>
<dbReference type="eggNOG" id="ENOG502QTQ4">
    <property type="taxonomic scope" value="Eukaryota"/>
</dbReference>
<evidence type="ECO:0000313" key="3">
    <source>
        <dbReference type="EMBL" id="EFA01707.1"/>
    </source>
</evidence>
<sequence>MEAEKPESEEATVSSTEDNALNDETGSKTASETNGDGANSETTQSSVGDVGGTDANDEEKQNVEEKIEESSVEKTEAVEQPVSETKDEEKSESEGNKDTQVQESPPKAPEKDDTFPNEADITMPPIQTLGKGKRARIPNKRYSDIVLSPIRSSHKSNENGEHDAEDDEMSNISDVPSRKPRSDTSSPTPKKSRVTVDMSDPKYRKPFLHGWKRELVYRATFDNPNKRNGDIYYYSPTGKKIRSMRELTEVLKGSKELTVDNFTFYKEPLGLDDPEKEIIRDAKAWNKKTPAKGGSKTPNVLSPKAGTSKVSSPKTPESEAPQPTRRSGRTLGNIKIKLAPNKTRSDRSAKAEEEPMEVEPPPSKRSSTKKTTTKAIPNVEMEGKPCQPCSIRCGGVMGMVPTLQCRICLCLYHYECVGLSSHIQIQAYVCKNCQLEHGQSVATSASIVLPPLTPINTLKSMSAQSSVLPTLQRIPRPGDSPQQDTAISGGVPNMPRLLPLPKAKDVPTKQSKNPTQTATETKSLVGSVTSWLPHSSTIQVDNMRNKENEPIEAPRPQYVEYLAGRKFLIIPKHNVVSVSPTVIKPMNFESVSSEVEEAKNAQISTDEAPVQSTDEVPQTEKNEEPQENNEDKQEPVESSRSTRRSSKLNNTSNEKQEEKRLMDSYLQDVAYGYNTLLHVFQYLKVQDLLRAGCVCTMWRDIASHPSLWRTVRMKNSQVHSFEGLANTLEKHGTVHLDLRKMLLPMDSGDEIWPEFSKAIQKVQTLRKIDLSRCPASVVEQLAITNKDLEVINGVTIVCQSMSLDTLSSLKNLKELRLKSPCGLTLSSDITSLKELTSLTHLSLTSIKDLNKMSLSVIAALKNLESLDLGECNDFPDTFGAEILMKLTKLEKLRLEKGQGDCHTTEILEAVRQMPDLEQLELVNFDIKSGFDVALGACSNIKKLLLIPTYISQSATTNHVVLAGMLRLKSTLSHLVWGVTLELLRVTELFVDQYEDSDKKKKKSKKAVGKGDCIPVLKPVPLLMEKDEDIPPAHDPPKVEIIPLPDLQKLLLKSLPTTRVKILKIPFHATWRQSITDTVN</sequence>
<feature type="region of interest" description="Disordered" evidence="1">
    <location>
        <begin position="285"/>
        <end position="373"/>
    </location>
</feature>
<gene>
    <name evidence="3" type="primary">GLEAN_07283</name>
    <name evidence="3" type="ORF">TcasGA2_TC007283</name>
</gene>
<feature type="compositionally biased region" description="Basic and acidic residues" evidence="1">
    <location>
        <begin position="84"/>
        <end position="97"/>
    </location>
</feature>
<dbReference type="OMA" id="CPVMVVE"/>
<name>D2A0E1_TRICA</name>
<dbReference type="InterPro" id="IPR016177">
    <property type="entry name" value="DNA-bd_dom_sf"/>
</dbReference>
<dbReference type="CDD" id="cd00122">
    <property type="entry name" value="MBD"/>
    <property type="match status" value="1"/>
</dbReference>
<organism evidence="3 4">
    <name type="scientific">Tribolium castaneum</name>
    <name type="common">Red flour beetle</name>
    <dbReference type="NCBI Taxonomy" id="7070"/>
    <lineage>
        <taxon>Eukaryota</taxon>
        <taxon>Metazoa</taxon>
        <taxon>Ecdysozoa</taxon>
        <taxon>Arthropoda</taxon>
        <taxon>Hexapoda</taxon>
        <taxon>Insecta</taxon>
        <taxon>Pterygota</taxon>
        <taxon>Neoptera</taxon>
        <taxon>Endopterygota</taxon>
        <taxon>Coleoptera</taxon>
        <taxon>Polyphaga</taxon>
        <taxon>Cucujiformia</taxon>
        <taxon>Tenebrionidae</taxon>
        <taxon>Tenebrionidae incertae sedis</taxon>
        <taxon>Tribolium</taxon>
    </lineage>
</organism>
<dbReference type="InterPro" id="IPR013083">
    <property type="entry name" value="Znf_RING/FYVE/PHD"/>
</dbReference>
<proteinExistence type="predicted"/>
<dbReference type="EMBL" id="KQ971338">
    <property type="protein sequence ID" value="EFA01707.1"/>
    <property type="molecule type" value="Genomic_DNA"/>
</dbReference>
<dbReference type="SUPFAM" id="SSF57903">
    <property type="entry name" value="FYVE/PHD zinc finger"/>
    <property type="match status" value="1"/>
</dbReference>
<dbReference type="STRING" id="7070.D2A0E1"/>
<feature type="compositionally biased region" description="Basic and acidic residues" evidence="1">
    <location>
        <begin position="58"/>
        <end position="77"/>
    </location>
</feature>
<dbReference type="InterPro" id="IPR001739">
    <property type="entry name" value="Methyl_CpG_DNA-bd"/>
</dbReference>
<dbReference type="PANTHER" id="PTHR15739:SF5">
    <property type="entry name" value="LD23158P"/>
    <property type="match status" value="1"/>
</dbReference>
<feature type="compositionally biased region" description="Basic and acidic residues" evidence="1">
    <location>
        <begin position="618"/>
        <end position="637"/>
    </location>
</feature>
<dbReference type="AlphaFoldDB" id="D2A0E1"/>
<feature type="compositionally biased region" description="Polar residues" evidence="1">
    <location>
        <begin position="11"/>
        <end position="47"/>
    </location>
</feature>
<feature type="region of interest" description="Disordered" evidence="1">
    <location>
        <begin position="1"/>
        <end position="199"/>
    </location>
</feature>
<accession>D2A0E1</accession>
<dbReference type="GO" id="GO:0003677">
    <property type="term" value="F:DNA binding"/>
    <property type="evidence" value="ECO:0007669"/>
    <property type="project" value="InterPro"/>
</dbReference>
<feature type="domain" description="MBD" evidence="2">
    <location>
        <begin position="197"/>
        <end position="269"/>
    </location>
</feature>
<feature type="compositionally biased region" description="Polar residues" evidence="1">
    <location>
        <begin position="508"/>
        <end position="525"/>
    </location>
</feature>
<dbReference type="SUPFAM" id="SSF54171">
    <property type="entry name" value="DNA-binding domain"/>
    <property type="match status" value="1"/>
</dbReference>
<dbReference type="Pfam" id="PF12937">
    <property type="entry name" value="F-box-like"/>
    <property type="match status" value="1"/>
</dbReference>
<evidence type="ECO:0000256" key="1">
    <source>
        <dbReference type="SAM" id="MobiDB-lite"/>
    </source>
</evidence>
<evidence type="ECO:0000259" key="2">
    <source>
        <dbReference type="PROSITE" id="PS50982"/>
    </source>
</evidence>
<dbReference type="PANTHER" id="PTHR15739">
    <property type="entry name" value="ZINC FINGER PROTEIN"/>
    <property type="match status" value="1"/>
</dbReference>
<dbReference type="OrthoDB" id="61560at2759"/>
<dbReference type="SUPFAM" id="SSF52047">
    <property type="entry name" value="RNI-like"/>
    <property type="match status" value="1"/>
</dbReference>
<dbReference type="Gene3D" id="1.20.1280.50">
    <property type="match status" value="1"/>
</dbReference>
<dbReference type="Gene3D" id="3.80.10.10">
    <property type="entry name" value="Ribonuclease Inhibitor"/>
    <property type="match status" value="1"/>
</dbReference>
<dbReference type="InterPro" id="IPR052283">
    <property type="entry name" value="GenomicStab_NeuMorph_Reg"/>
</dbReference>
<dbReference type="SMART" id="SM00391">
    <property type="entry name" value="MBD"/>
    <property type="match status" value="1"/>
</dbReference>
<feature type="compositionally biased region" description="Basic and acidic residues" evidence="1">
    <location>
        <begin position="343"/>
        <end position="353"/>
    </location>
</feature>
<dbReference type="InterPro" id="IPR032675">
    <property type="entry name" value="LRR_dom_sf"/>
</dbReference>
<dbReference type="Gene3D" id="3.30.890.10">
    <property type="entry name" value="Methyl-cpg-binding Protein 2, Chain A"/>
    <property type="match status" value="1"/>
</dbReference>
<dbReference type="SUPFAM" id="SSF81383">
    <property type="entry name" value="F-box domain"/>
    <property type="match status" value="1"/>
</dbReference>
<feature type="compositionally biased region" description="Polar residues" evidence="1">
    <location>
        <begin position="601"/>
        <end position="616"/>
    </location>
</feature>
<dbReference type="PROSITE" id="PS50982">
    <property type="entry name" value="MBD"/>
    <property type="match status" value="1"/>
</dbReference>
<feature type="region of interest" description="Disordered" evidence="1">
    <location>
        <begin position="597"/>
        <end position="659"/>
    </location>
</feature>
<dbReference type="Pfam" id="PF01429">
    <property type="entry name" value="MBD"/>
    <property type="match status" value="1"/>
</dbReference>
<protein>
    <recommendedName>
        <fullName evidence="2">MBD domain-containing protein</fullName>
    </recommendedName>
</protein>
<dbReference type="PhylomeDB" id="D2A0E1"/>
<dbReference type="Proteomes" id="UP000007266">
    <property type="component" value="Linkage group 4"/>
</dbReference>
<keyword evidence="4" id="KW-1185">Reference proteome</keyword>
<reference evidence="3 4" key="1">
    <citation type="journal article" date="2008" name="Nature">
        <title>The genome of the model beetle and pest Tribolium castaneum.</title>
        <authorList>
            <consortium name="Tribolium Genome Sequencing Consortium"/>
            <person name="Richards S."/>
            <person name="Gibbs R.A."/>
            <person name="Weinstock G.M."/>
            <person name="Brown S.J."/>
            <person name="Denell R."/>
            <person name="Beeman R.W."/>
            <person name="Gibbs R."/>
            <person name="Beeman R.W."/>
            <person name="Brown S.J."/>
            <person name="Bucher G."/>
            <person name="Friedrich M."/>
            <person name="Grimmelikhuijzen C.J."/>
            <person name="Klingler M."/>
            <person name="Lorenzen M."/>
            <person name="Richards S."/>
            <person name="Roth S."/>
            <person name="Schroder R."/>
            <person name="Tautz D."/>
            <person name="Zdobnov E.M."/>
            <person name="Muzny D."/>
            <person name="Gibbs R.A."/>
            <person name="Weinstock G.M."/>
            <person name="Attaway T."/>
            <person name="Bell S."/>
            <person name="Buhay C.J."/>
            <person name="Chandrabose M.N."/>
            <person name="Chavez D."/>
            <person name="Clerk-Blankenburg K.P."/>
            <person name="Cree A."/>
            <person name="Dao M."/>
            <person name="Davis C."/>
            <person name="Chacko J."/>
            <person name="Dinh H."/>
            <person name="Dugan-Rocha S."/>
            <person name="Fowler G."/>
            <person name="Garner T.T."/>
            <person name="Garnes J."/>
            <person name="Gnirke A."/>
            <person name="Hawes A."/>
            <person name="Hernandez J."/>
            <person name="Hines S."/>
            <person name="Holder M."/>
            <person name="Hume J."/>
            <person name="Jhangiani S.N."/>
            <person name="Joshi V."/>
            <person name="Khan Z.M."/>
            <person name="Jackson L."/>
            <person name="Kovar C."/>
            <person name="Kowis A."/>
            <person name="Lee S."/>
            <person name="Lewis L.R."/>
            <person name="Margolis J."/>
            <person name="Morgan M."/>
            <person name="Nazareth L.V."/>
            <person name="Nguyen N."/>
            <person name="Okwuonu G."/>
            <person name="Parker D."/>
            <person name="Richards S."/>
            <person name="Ruiz S.J."/>
            <person name="Santibanez J."/>
            <person name="Savard J."/>
            <person name="Scherer S.E."/>
            <person name="Schneider B."/>
            <person name="Sodergren E."/>
            <person name="Tautz D."/>
            <person name="Vattahil S."/>
            <person name="Villasana D."/>
            <person name="White C.S."/>
            <person name="Wright R."/>
            <person name="Park Y."/>
            <person name="Beeman R.W."/>
            <person name="Lord J."/>
            <person name="Oppert B."/>
            <person name="Lorenzen M."/>
            <person name="Brown S."/>
            <person name="Wang L."/>
            <person name="Savard J."/>
            <person name="Tautz D."/>
            <person name="Richards S."/>
            <person name="Weinstock G."/>
            <person name="Gibbs R.A."/>
            <person name="Liu Y."/>
            <person name="Worley K."/>
            <person name="Weinstock G."/>
            <person name="Elsik C.G."/>
            <person name="Reese J.T."/>
            <person name="Elhaik E."/>
            <person name="Landan G."/>
            <person name="Graur D."/>
            <person name="Arensburger P."/>
            <person name="Atkinson P."/>
            <person name="Beeman R.W."/>
            <person name="Beidler J."/>
            <person name="Brown S.J."/>
            <person name="Demuth J.P."/>
            <person name="Drury D.W."/>
            <person name="Du Y.Z."/>
            <person name="Fujiwara H."/>
            <person name="Lorenzen M."/>
            <person name="Maselli V."/>
            <person name="Osanai M."/>
            <person name="Park Y."/>
            <person name="Robertson H.M."/>
            <person name="Tu Z."/>
            <person name="Wang J.J."/>
            <person name="Wang S."/>
            <person name="Richards S."/>
            <person name="Song H."/>
            <person name="Zhang L."/>
            <person name="Sodergren E."/>
            <person name="Werner D."/>
            <person name="Stanke M."/>
            <person name="Morgenstern B."/>
            <person name="Solovyev V."/>
            <person name="Kosarev P."/>
            <person name="Brown G."/>
            <person name="Chen H.C."/>
            <person name="Ermolaeva O."/>
            <person name="Hlavina W."/>
            <person name="Kapustin Y."/>
            <person name="Kiryutin B."/>
            <person name="Kitts P."/>
            <person name="Maglott D."/>
            <person name="Pruitt K."/>
            <person name="Sapojnikov V."/>
            <person name="Souvorov A."/>
            <person name="Mackey A.J."/>
            <person name="Waterhouse R.M."/>
            <person name="Wyder S."/>
            <person name="Zdobnov E.M."/>
            <person name="Zdobnov E.M."/>
            <person name="Wyder S."/>
            <person name="Kriventseva E.V."/>
            <person name="Kadowaki T."/>
            <person name="Bork P."/>
            <person name="Aranda M."/>
            <person name="Bao R."/>
            <person name="Beermann A."/>
            <person name="Berns N."/>
            <person name="Bolognesi R."/>
            <person name="Bonneton F."/>
            <person name="Bopp D."/>
            <person name="Brown S.J."/>
            <person name="Bucher G."/>
            <person name="Butts T."/>
            <person name="Chaumot A."/>
            <person name="Denell R.E."/>
            <person name="Ferrier D.E."/>
            <person name="Friedrich M."/>
            <person name="Gordon C.M."/>
            <person name="Jindra M."/>
            <person name="Klingler M."/>
            <person name="Lan Q."/>
            <person name="Lattorff H.M."/>
            <person name="Laudet V."/>
            <person name="von Levetsow C."/>
            <person name="Liu Z."/>
            <person name="Lutz R."/>
            <person name="Lynch J.A."/>
            <person name="da Fonseca R.N."/>
            <person name="Posnien N."/>
            <person name="Reuter R."/>
            <person name="Roth S."/>
            <person name="Savard J."/>
            <person name="Schinko J.B."/>
            <person name="Schmitt C."/>
            <person name="Schoppmeier M."/>
            <person name="Schroder R."/>
            <person name="Shippy T.D."/>
            <person name="Simonnet F."/>
            <person name="Marques-Souza H."/>
            <person name="Tautz D."/>
            <person name="Tomoyasu Y."/>
            <person name="Trauner J."/>
            <person name="Van der Zee M."/>
            <person name="Vervoort M."/>
            <person name="Wittkopp N."/>
            <person name="Wimmer E.A."/>
            <person name="Yang X."/>
            <person name="Jones A.K."/>
            <person name="Sattelle D.B."/>
            <person name="Ebert P.R."/>
            <person name="Nelson D."/>
            <person name="Scott J.G."/>
            <person name="Beeman R.W."/>
            <person name="Muthukrishnan S."/>
            <person name="Kramer K.J."/>
            <person name="Arakane Y."/>
            <person name="Beeman R.W."/>
            <person name="Zhu Q."/>
            <person name="Hogenkamp D."/>
            <person name="Dixit R."/>
            <person name="Oppert B."/>
            <person name="Jiang H."/>
            <person name="Zou Z."/>
            <person name="Marshall J."/>
            <person name="Elpidina E."/>
            <person name="Vinokurov K."/>
            <person name="Oppert C."/>
            <person name="Zou Z."/>
            <person name="Evans J."/>
            <person name="Lu Z."/>
            <person name="Zhao P."/>
            <person name="Sumathipala N."/>
            <person name="Altincicek B."/>
            <person name="Vilcinskas A."/>
            <person name="Williams M."/>
            <person name="Hultmark D."/>
            <person name="Hetru C."/>
            <person name="Jiang H."/>
            <person name="Grimmelikhuijzen C.J."/>
            <person name="Hauser F."/>
            <person name="Cazzamali G."/>
            <person name="Williamson M."/>
            <person name="Park Y."/>
            <person name="Li B."/>
            <person name="Tanaka Y."/>
            <person name="Predel R."/>
            <person name="Neupert S."/>
            <person name="Schachtner J."/>
            <person name="Verleyen P."/>
            <person name="Raible F."/>
            <person name="Bork P."/>
            <person name="Friedrich M."/>
            <person name="Walden K.K."/>
            <person name="Robertson H.M."/>
            <person name="Angeli S."/>
            <person name="Foret S."/>
            <person name="Bucher G."/>
            <person name="Schuetz S."/>
            <person name="Maleszka R."/>
            <person name="Wimmer E.A."/>
            <person name="Beeman R.W."/>
            <person name="Lorenzen M."/>
            <person name="Tomoyasu Y."/>
            <person name="Miller S.C."/>
            <person name="Grossmann D."/>
            <person name="Bucher G."/>
        </authorList>
    </citation>
    <scope>NUCLEOTIDE SEQUENCE [LARGE SCALE GENOMIC DNA]</scope>
    <source>
        <strain evidence="3 4">Georgia GA2</strain>
    </source>
</reference>